<dbReference type="GO" id="GO:0071978">
    <property type="term" value="P:bacterial-type flagellum-dependent swarming motility"/>
    <property type="evidence" value="ECO:0007669"/>
    <property type="project" value="TreeGrafter"/>
</dbReference>
<dbReference type="RefSeq" id="WP_214363270.1">
    <property type="nucleotide sequence ID" value="NZ_JAEKFT010000028.1"/>
</dbReference>
<evidence type="ECO:0000256" key="10">
    <source>
        <dbReference type="ARBA" id="ARBA00023143"/>
    </source>
</evidence>
<evidence type="ECO:0000256" key="8">
    <source>
        <dbReference type="ARBA" id="ARBA00022779"/>
    </source>
</evidence>
<dbReference type="InterPro" id="IPR028976">
    <property type="entry name" value="CheC-like_sf"/>
</dbReference>
<sequence length="336" mass="37809">MSSDFLSQDEVDALLRGVTGEVEESQADDDDGSGVRPYNLGTQERIVRGRMPTMELINERFARYLRIGLFNYMHRNAEISVGTIKVQKYSEFVRNLVVPTNLNLVTAKPLRGTGLIVFDPNLVFLVVDNMFGGDGRFHTRVEGRDFTATEQRIIMGMLNTVFTEYERAWAPVFKLKLDYLRSEMNSQFANIATPSEIVVSTVFSLELGGAQADMHICFPYSMLEPIRETLYSTMQSDHITQDKRWIGTMTKQLKTAEVKLTCNLGQATVTLRDIVNMRVGDVIPIDVEEMVRAYVDSVPVLEGHYGIHNGQYAVKVERMISSEDTTDPLITGANNG</sequence>
<keyword evidence="5" id="KW-1003">Cell membrane</keyword>
<dbReference type="PANTHER" id="PTHR30034">
    <property type="entry name" value="FLAGELLAR MOTOR SWITCH PROTEIN FLIM"/>
    <property type="match status" value="1"/>
</dbReference>
<dbReference type="GO" id="GO:0003774">
    <property type="term" value="F:cytoskeletal motor activity"/>
    <property type="evidence" value="ECO:0007669"/>
    <property type="project" value="InterPro"/>
</dbReference>
<dbReference type="Pfam" id="PF01052">
    <property type="entry name" value="FliMN_C"/>
    <property type="match status" value="1"/>
</dbReference>
<dbReference type="PRINTS" id="PR00955">
    <property type="entry name" value="FLGMOTORFLIM"/>
</dbReference>
<protein>
    <recommendedName>
        <fullName evidence="4 12">Flagellar motor switch protein FliM</fullName>
    </recommendedName>
</protein>
<evidence type="ECO:0000313" key="14">
    <source>
        <dbReference type="EMBL" id="MBT0963334.1"/>
    </source>
</evidence>
<dbReference type="Proteomes" id="UP000694660">
    <property type="component" value="Unassembled WGS sequence"/>
</dbReference>
<dbReference type="GO" id="GO:0009425">
    <property type="term" value="C:bacterial-type flagellum basal body"/>
    <property type="evidence" value="ECO:0007669"/>
    <property type="project" value="UniProtKB-SubCell"/>
</dbReference>
<dbReference type="GO" id="GO:0005886">
    <property type="term" value="C:plasma membrane"/>
    <property type="evidence" value="ECO:0007669"/>
    <property type="project" value="UniProtKB-SubCell"/>
</dbReference>
<dbReference type="EMBL" id="JAEKFT010000028">
    <property type="protein sequence ID" value="MBT0963334.1"/>
    <property type="molecule type" value="Genomic_DNA"/>
</dbReference>
<keyword evidence="6" id="KW-0145">Chemotaxis</keyword>
<dbReference type="SUPFAM" id="SSF101801">
    <property type="entry name" value="Surface presentation of antigens (SPOA)"/>
    <property type="match status" value="1"/>
</dbReference>
<evidence type="ECO:0000256" key="5">
    <source>
        <dbReference type="ARBA" id="ARBA00022475"/>
    </source>
</evidence>
<dbReference type="PIRSF" id="PIRSF002888">
    <property type="entry name" value="FliM"/>
    <property type="match status" value="1"/>
</dbReference>
<comment type="similarity">
    <text evidence="3">Belongs to the FliM family.</text>
</comment>
<dbReference type="PANTHER" id="PTHR30034:SF3">
    <property type="entry name" value="FLAGELLAR MOTOR SWITCH PROTEIN FLIM"/>
    <property type="match status" value="1"/>
</dbReference>
<evidence type="ECO:0000256" key="7">
    <source>
        <dbReference type="ARBA" id="ARBA00022519"/>
    </source>
</evidence>
<keyword evidence="14" id="KW-0966">Cell projection</keyword>
<name>A0A944DRQ6_DENI1</name>
<feature type="domain" description="Flagellar motor switch protein FliN-like C-terminal" evidence="13">
    <location>
        <begin position="252"/>
        <end position="320"/>
    </location>
</feature>
<comment type="subcellular location">
    <subcellularLocation>
        <location evidence="1">Bacterial flagellum basal body</location>
    </subcellularLocation>
    <subcellularLocation>
        <location evidence="2">Cell inner membrane</location>
        <topology evidence="2">Peripheral membrane protein</topology>
    </subcellularLocation>
</comment>
<evidence type="ECO:0000256" key="1">
    <source>
        <dbReference type="ARBA" id="ARBA00004117"/>
    </source>
</evidence>
<dbReference type="Gene3D" id="3.40.1550.10">
    <property type="entry name" value="CheC-like"/>
    <property type="match status" value="1"/>
</dbReference>
<evidence type="ECO:0000256" key="4">
    <source>
        <dbReference type="ARBA" id="ARBA00021898"/>
    </source>
</evidence>
<dbReference type="GO" id="GO:0050918">
    <property type="term" value="P:positive chemotaxis"/>
    <property type="evidence" value="ECO:0007669"/>
    <property type="project" value="TreeGrafter"/>
</dbReference>
<evidence type="ECO:0000313" key="15">
    <source>
        <dbReference type="Proteomes" id="UP000694660"/>
    </source>
</evidence>
<dbReference type="Gene3D" id="2.30.330.10">
    <property type="entry name" value="SpoA-like"/>
    <property type="match status" value="1"/>
</dbReference>
<evidence type="ECO:0000256" key="12">
    <source>
        <dbReference type="NCBIfam" id="TIGR01397"/>
    </source>
</evidence>
<dbReference type="InterPro" id="IPR036429">
    <property type="entry name" value="SpoA-like_sf"/>
</dbReference>
<keyword evidence="7" id="KW-0997">Cell inner membrane</keyword>
<keyword evidence="8" id="KW-0283">Flagellar rotation</keyword>
<dbReference type="SUPFAM" id="SSF103039">
    <property type="entry name" value="CheC-like"/>
    <property type="match status" value="1"/>
</dbReference>
<accession>A0A944DRQ6</accession>
<comment type="function">
    <text evidence="11">FliM is one of three proteins (FliG, FliN, FliM) that forms the rotor-mounted switch complex (C ring), located at the base of the basal body. This complex interacts with the CheY and CheZ chemotaxis proteins, in addition to contacting components of the motor that determine the direction of flagellar rotation.</text>
</comment>
<evidence type="ECO:0000256" key="6">
    <source>
        <dbReference type="ARBA" id="ARBA00022500"/>
    </source>
</evidence>
<evidence type="ECO:0000256" key="11">
    <source>
        <dbReference type="ARBA" id="ARBA00025044"/>
    </source>
</evidence>
<dbReference type="AlphaFoldDB" id="A0A944DRQ6"/>
<keyword evidence="15" id="KW-1185">Reference proteome</keyword>
<dbReference type="CDD" id="cd17908">
    <property type="entry name" value="FliM"/>
    <property type="match status" value="1"/>
</dbReference>
<comment type="caution">
    <text evidence="14">The sequence shown here is derived from an EMBL/GenBank/DDBJ whole genome shotgun (WGS) entry which is preliminary data.</text>
</comment>
<evidence type="ECO:0000256" key="9">
    <source>
        <dbReference type="ARBA" id="ARBA00023136"/>
    </source>
</evidence>
<keyword evidence="14" id="KW-0282">Flagellum</keyword>
<reference evidence="15" key="1">
    <citation type="journal article" date="2022" name="ISME J.">
        <title>Genetic and phylogenetic analysis of dissimilatory iodate-reducing bacteria identifies potential niches across the world's oceans.</title>
        <authorList>
            <person name="Reyes-Umana V."/>
            <person name="Henning Z."/>
            <person name="Lee K."/>
            <person name="Barnum T.P."/>
            <person name="Coates J.D."/>
        </authorList>
    </citation>
    <scope>NUCLEOTIDE SEQUENCE [LARGE SCALE GENOMIC DNA]</scope>
    <source>
        <strain evidence="15">IR12</strain>
    </source>
</reference>
<keyword evidence="10" id="KW-0975">Bacterial flagellum</keyword>
<dbReference type="NCBIfam" id="TIGR01397">
    <property type="entry name" value="fliM_switch"/>
    <property type="match status" value="1"/>
</dbReference>
<dbReference type="InterPro" id="IPR001543">
    <property type="entry name" value="FliN-like_C"/>
</dbReference>
<organism evidence="14 15">
    <name type="scientific">Denitromonas iodatirespirans</name>
    <dbReference type="NCBI Taxonomy" id="2795389"/>
    <lineage>
        <taxon>Bacteria</taxon>
        <taxon>Pseudomonadati</taxon>
        <taxon>Pseudomonadota</taxon>
        <taxon>Betaproteobacteria</taxon>
        <taxon>Rhodocyclales</taxon>
        <taxon>Zoogloeaceae</taxon>
        <taxon>Denitromonas</taxon>
    </lineage>
</organism>
<keyword evidence="9" id="KW-0472">Membrane</keyword>
<gene>
    <name evidence="14" type="primary">fliM</name>
    <name evidence="14" type="ORF">I8J34_19290</name>
</gene>
<dbReference type="Pfam" id="PF02154">
    <property type="entry name" value="FliM"/>
    <property type="match status" value="1"/>
</dbReference>
<evidence type="ECO:0000256" key="2">
    <source>
        <dbReference type="ARBA" id="ARBA00004417"/>
    </source>
</evidence>
<dbReference type="InterPro" id="IPR001689">
    <property type="entry name" value="Flag_FliM"/>
</dbReference>
<keyword evidence="14" id="KW-0969">Cilium</keyword>
<evidence type="ECO:0000259" key="13">
    <source>
        <dbReference type="Pfam" id="PF01052"/>
    </source>
</evidence>
<proteinExistence type="inferred from homology"/>
<evidence type="ECO:0000256" key="3">
    <source>
        <dbReference type="ARBA" id="ARBA00011049"/>
    </source>
</evidence>